<keyword evidence="2" id="KW-1185">Reference proteome</keyword>
<evidence type="ECO:0000313" key="1">
    <source>
        <dbReference type="EMBL" id="GAW68404.1"/>
    </source>
</evidence>
<name>A0ABQ0MMU5_9BACT</name>
<protein>
    <submittedName>
        <fullName evidence="1">Uncharacterized protein</fullName>
    </submittedName>
</protein>
<gene>
    <name evidence="1" type="ORF">GPEL0_01r4739</name>
</gene>
<sequence length="44" mass="5029">MTFVNLRVLCVPLPFLPQNIALLEEYFDVASALRWGIKDTSSIF</sequence>
<comment type="caution">
    <text evidence="1">The sequence shown here is derived from an EMBL/GenBank/DDBJ whole genome shotgun (WGS) entry which is preliminary data.</text>
</comment>
<organism evidence="1 2">
    <name type="scientific">Geoanaerobacter pelophilus</name>
    <dbReference type="NCBI Taxonomy" id="60036"/>
    <lineage>
        <taxon>Bacteria</taxon>
        <taxon>Pseudomonadati</taxon>
        <taxon>Thermodesulfobacteriota</taxon>
        <taxon>Desulfuromonadia</taxon>
        <taxon>Geobacterales</taxon>
        <taxon>Geobacteraceae</taxon>
        <taxon>Geoanaerobacter</taxon>
    </lineage>
</organism>
<accession>A0ABQ0MMU5</accession>
<dbReference type="Proteomes" id="UP000194153">
    <property type="component" value="Unassembled WGS sequence"/>
</dbReference>
<proteinExistence type="predicted"/>
<evidence type="ECO:0000313" key="2">
    <source>
        <dbReference type="Proteomes" id="UP000194153"/>
    </source>
</evidence>
<reference evidence="2" key="1">
    <citation type="submission" date="2017-05" db="EMBL/GenBank/DDBJ databases">
        <title>Draft genome sequence of Geobacter pelophilus, a iron(III)-reducing bacteria.</title>
        <authorList>
            <person name="Aoyagi T."/>
            <person name="Koike H."/>
            <person name="Morita T."/>
            <person name="Sato Y."/>
            <person name="Habe H."/>
            <person name="Hori T."/>
        </authorList>
    </citation>
    <scope>NUCLEOTIDE SEQUENCE [LARGE SCALE GENOMIC DNA]</scope>
    <source>
        <strain evidence="2">Drf2</strain>
    </source>
</reference>
<dbReference type="EMBL" id="BDQG01000001">
    <property type="protein sequence ID" value="GAW68404.1"/>
    <property type="molecule type" value="Genomic_DNA"/>
</dbReference>